<reference evidence="2" key="1">
    <citation type="submission" date="2015-08" db="EMBL/GenBank/DDBJ databases">
        <authorList>
            <person name="Babu N.S."/>
            <person name="Beckwith C.J."/>
            <person name="Beseler K.G."/>
            <person name="Brison A."/>
            <person name="Carone J.V."/>
            <person name="Caskin T.P."/>
            <person name="Diamond M."/>
            <person name="Durham M.E."/>
            <person name="Foxe J.M."/>
            <person name="Go M."/>
            <person name="Henderson B.A."/>
            <person name="Jones I.B."/>
            <person name="McGettigan J.A."/>
            <person name="Micheletti S.J."/>
            <person name="Nasrallah M.E."/>
            <person name="Ortiz D."/>
            <person name="Piller C.R."/>
            <person name="Privatt S.R."/>
            <person name="Schneider S.L."/>
            <person name="Sharp S."/>
            <person name="Smith T.C."/>
            <person name="Stanton J.D."/>
            <person name="Ullery H.E."/>
            <person name="Wilson R.J."/>
            <person name="Serrano M.G."/>
            <person name="Buck G."/>
            <person name="Lee V."/>
            <person name="Wang Y."/>
            <person name="Carvalho R."/>
            <person name="Voegtly L."/>
            <person name="Shi R."/>
            <person name="Duckworth R."/>
            <person name="Johnson A."/>
            <person name="Loviza R."/>
            <person name="Walstead R."/>
            <person name="Shah Z."/>
            <person name="Kiflezghi M."/>
            <person name="Wade K."/>
            <person name="Ball S.L."/>
            <person name="Bradley K.W."/>
            <person name="Asai D.J."/>
            <person name="Bowman C.A."/>
            <person name="Russell D.A."/>
            <person name="Pope W.H."/>
            <person name="Jacobs-Sera D."/>
            <person name="Hendrix R.W."/>
            <person name="Hatfull G.F."/>
        </authorList>
    </citation>
    <scope>NUCLEOTIDE SEQUENCE</scope>
</reference>
<dbReference type="SUPFAM" id="SSF48371">
    <property type="entry name" value="ARM repeat"/>
    <property type="match status" value="1"/>
</dbReference>
<dbReference type="Gene3D" id="1.25.10.10">
    <property type="entry name" value="Leucine-rich Repeat Variant"/>
    <property type="match status" value="1"/>
</dbReference>
<feature type="compositionally biased region" description="Low complexity" evidence="1">
    <location>
        <begin position="531"/>
        <end position="544"/>
    </location>
</feature>
<name>A0A1D1ZPJ4_AUXPR</name>
<gene>
    <name evidence="2" type="ORF">g.57493</name>
</gene>
<feature type="compositionally biased region" description="Polar residues" evidence="1">
    <location>
        <begin position="14"/>
        <end position="26"/>
    </location>
</feature>
<dbReference type="InterPro" id="IPR011989">
    <property type="entry name" value="ARM-like"/>
</dbReference>
<organism evidence="2">
    <name type="scientific">Auxenochlorella protothecoides</name>
    <name type="common">Green microalga</name>
    <name type="synonym">Chlorella protothecoides</name>
    <dbReference type="NCBI Taxonomy" id="3075"/>
    <lineage>
        <taxon>Eukaryota</taxon>
        <taxon>Viridiplantae</taxon>
        <taxon>Chlorophyta</taxon>
        <taxon>core chlorophytes</taxon>
        <taxon>Trebouxiophyceae</taxon>
        <taxon>Chlorellales</taxon>
        <taxon>Chlorellaceae</taxon>
        <taxon>Auxenochlorella</taxon>
    </lineage>
</organism>
<feature type="compositionally biased region" description="Polar residues" evidence="1">
    <location>
        <begin position="346"/>
        <end position="355"/>
    </location>
</feature>
<sequence>MTASIAHHAVFPRSASTPPKKSTTQAMHGVMAGTGPAFAPCLDPELHGVLMRAAVHANRFVREAAHNALADACVVLAARDVSRLESAAGDYAGRIALGLADSWNRVRYAAVAAARALLATLPRDGWQAVLPAILPGLALNRHCDAEGVRAAAQAAWREALGDQGRAWLARCALGVATYYVEQARAASHGVREAACACIAEFVERVDPGAAAPQTPALLRALLACCRDASWPVRDAAALAAARCVAAAPAACAPFLPRLIPIWCAALWESVPSVREGAAVALGDAAAGPPAVRDVVLPAALARLEESLLMAAQQPRDDAGTGNDTRAGNGVGLRKGAGLRNGADQGDGTSSRDGTAQPQFAWGVLAPALARGADCCVDHGYTKEMEPWEASDGAIHLARELARTTPEDIAARLPALAKLARMRHFGASASLQQTLWRSLPAIGRDVGKPAFKRELPRFLDPLFAALTCDQPLVAAAAGGCVSALRDWLGPGIWAGRLTPEQQALQRDSPDVLPPAGRFVARPARPAGAASVSGTLSTGLSSLSLA</sequence>
<dbReference type="AlphaFoldDB" id="A0A1D1ZPJ4"/>
<accession>A0A1D1ZPJ4</accession>
<feature type="region of interest" description="Disordered" evidence="1">
    <location>
        <begin position="522"/>
        <end position="544"/>
    </location>
</feature>
<proteinExistence type="predicted"/>
<feature type="region of interest" description="Disordered" evidence="1">
    <location>
        <begin position="1"/>
        <end position="26"/>
    </location>
</feature>
<feature type="region of interest" description="Disordered" evidence="1">
    <location>
        <begin position="312"/>
        <end position="355"/>
    </location>
</feature>
<dbReference type="EMBL" id="GDKF01009977">
    <property type="protein sequence ID" value="JAT68645.1"/>
    <property type="molecule type" value="Transcribed_RNA"/>
</dbReference>
<protein>
    <submittedName>
        <fullName evidence="2">Uncharacterized protein</fullName>
    </submittedName>
</protein>
<evidence type="ECO:0000313" key="2">
    <source>
        <dbReference type="EMBL" id="JAT68645.1"/>
    </source>
</evidence>
<dbReference type="InterPro" id="IPR016024">
    <property type="entry name" value="ARM-type_fold"/>
</dbReference>
<evidence type="ECO:0000256" key="1">
    <source>
        <dbReference type="SAM" id="MobiDB-lite"/>
    </source>
</evidence>